<dbReference type="InterPro" id="IPR015797">
    <property type="entry name" value="NUDIX_hydrolase-like_dom_sf"/>
</dbReference>
<dbReference type="Gene3D" id="3.90.79.10">
    <property type="entry name" value="Nucleoside Triphosphate Pyrophosphohydrolase"/>
    <property type="match status" value="1"/>
</dbReference>
<evidence type="ECO:0000259" key="3">
    <source>
        <dbReference type="PROSITE" id="PS50089"/>
    </source>
</evidence>
<evidence type="ECO:0000313" key="6">
    <source>
        <dbReference type="Proteomes" id="UP000265663"/>
    </source>
</evidence>
<feature type="region of interest" description="Disordered" evidence="2">
    <location>
        <begin position="52"/>
        <end position="75"/>
    </location>
</feature>
<evidence type="ECO:0000256" key="2">
    <source>
        <dbReference type="SAM" id="MobiDB-lite"/>
    </source>
</evidence>
<organism evidence="5 6">
    <name type="scientific">Pyrenophora seminiperda CCB06</name>
    <dbReference type="NCBI Taxonomy" id="1302712"/>
    <lineage>
        <taxon>Eukaryota</taxon>
        <taxon>Fungi</taxon>
        <taxon>Dikarya</taxon>
        <taxon>Ascomycota</taxon>
        <taxon>Pezizomycotina</taxon>
        <taxon>Dothideomycetes</taxon>
        <taxon>Pleosporomycetidae</taxon>
        <taxon>Pleosporales</taxon>
        <taxon>Pleosporineae</taxon>
        <taxon>Pleosporaceae</taxon>
        <taxon>Pyrenophora</taxon>
    </lineage>
</organism>
<dbReference type="CDD" id="cd03426">
    <property type="entry name" value="NUDIX_CoAse_Nudt7"/>
    <property type="match status" value="1"/>
</dbReference>
<keyword evidence="5" id="KW-0378">Hydrolase</keyword>
<dbReference type="PANTHER" id="PTHR12992:SF44">
    <property type="entry name" value="NUDIX HYDROLASE DOMAIN-CONTAINING PROTEIN"/>
    <property type="match status" value="1"/>
</dbReference>
<dbReference type="Gene3D" id="3.30.40.10">
    <property type="entry name" value="Zinc/RING finger domain, C3HC4 (zinc finger)"/>
    <property type="match status" value="1"/>
</dbReference>
<dbReference type="PROSITE" id="PS50089">
    <property type="entry name" value="ZF_RING_2"/>
    <property type="match status" value="1"/>
</dbReference>
<evidence type="ECO:0000259" key="4">
    <source>
        <dbReference type="PROSITE" id="PS51462"/>
    </source>
</evidence>
<dbReference type="PANTHER" id="PTHR12992">
    <property type="entry name" value="NUDIX HYDROLASE"/>
    <property type="match status" value="1"/>
</dbReference>
<feature type="region of interest" description="Disordered" evidence="2">
    <location>
        <begin position="516"/>
        <end position="614"/>
    </location>
</feature>
<keyword evidence="1" id="KW-0479">Metal-binding</keyword>
<dbReference type="SUPFAM" id="SSF57850">
    <property type="entry name" value="RING/U-box"/>
    <property type="match status" value="1"/>
</dbReference>
<protein>
    <submittedName>
        <fullName evidence="5">Nudix family hydrolase</fullName>
    </submittedName>
</protein>
<keyword evidence="1" id="KW-0863">Zinc-finger</keyword>
<evidence type="ECO:0000313" key="5">
    <source>
        <dbReference type="EMBL" id="RMZ67164.1"/>
    </source>
</evidence>
<keyword evidence="1" id="KW-0862">Zinc</keyword>
<dbReference type="EMBL" id="KE747810">
    <property type="protein sequence ID" value="RMZ67164.1"/>
    <property type="molecule type" value="Genomic_DNA"/>
</dbReference>
<feature type="compositionally biased region" description="Polar residues" evidence="2">
    <location>
        <begin position="52"/>
        <end position="61"/>
    </location>
</feature>
<evidence type="ECO:0000256" key="1">
    <source>
        <dbReference type="PROSITE-ProRule" id="PRU00175"/>
    </source>
</evidence>
<dbReference type="PROSITE" id="PS51462">
    <property type="entry name" value="NUDIX"/>
    <property type="match status" value="1"/>
</dbReference>
<dbReference type="Pfam" id="PF00293">
    <property type="entry name" value="NUDIX"/>
    <property type="match status" value="1"/>
</dbReference>
<dbReference type="GO" id="GO:0010945">
    <property type="term" value="F:coenzyme A diphosphatase activity"/>
    <property type="evidence" value="ECO:0007669"/>
    <property type="project" value="InterPro"/>
</dbReference>
<dbReference type="InterPro" id="IPR000086">
    <property type="entry name" value="NUDIX_hydrolase_dom"/>
</dbReference>
<accession>A0A3M7LYB0</accession>
<reference evidence="5 6" key="1">
    <citation type="journal article" date="2014" name="PLoS ONE">
        <title>De novo Genome Assembly of the Fungal Plant Pathogen Pyrenophora semeniperda.</title>
        <authorList>
            <person name="Soliai M.M."/>
            <person name="Meyer S.E."/>
            <person name="Udall J.A."/>
            <person name="Elzinga D.E."/>
            <person name="Hermansen R.A."/>
            <person name="Bodily P.M."/>
            <person name="Hart A.A."/>
            <person name="Coleman C.E."/>
        </authorList>
    </citation>
    <scope>NUCLEOTIDE SEQUENCE [LARGE SCALE GENOMIC DNA]</scope>
    <source>
        <strain evidence="5 6">CCB06</strain>
        <tissue evidence="5">Mycelium</tissue>
    </source>
</reference>
<dbReference type="InterPro" id="IPR001841">
    <property type="entry name" value="Znf_RING"/>
</dbReference>
<dbReference type="AlphaFoldDB" id="A0A3M7LYB0"/>
<feature type="domain" description="RING-type" evidence="3">
    <location>
        <begin position="457"/>
        <end position="506"/>
    </location>
</feature>
<dbReference type="InterPro" id="IPR045121">
    <property type="entry name" value="CoAse"/>
</dbReference>
<name>A0A3M7LYB0_9PLEO</name>
<feature type="domain" description="Nudix hydrolase" evidence="4">
    <location>
        <begin position="65"/>
        <end position="226"/>
    </location>
</feature>
<dbReference type="Proteomes" id="UP000265663">
    <property type="component" value="Unassembled WGS sequence"/>
</dbReference>
<feature type="compositionally biased region" description="Low complexity" evidence="2">
    <location>
        <begin position="602"/>
        <end position="614"/>
    </location>
</feature>
<feature type="compositionally biased region" description="Low complexity" evidence="2">
    <location>
        <begin position="567"/>
        <end position="586"/>
    </location>
</feature>
<dbReference type="OrthoDB" id="77989at2759"/>
<proteinExistence type="predicted"/>
<sequence>MTAQGSTEGLINHFQSVLLELNASPYPDVACPPNQPKRASVALILRVQPNYSHWPSESDSSLPKRRRRSSAAKPTDEFDFESSLAAFFEQDWVKHGDPELLFIKRATRIGDKWNGHVALPGGKRDPEDDDDQVTAAREALEEVGIDLSPDNAIAVGNLPQRIVTTSWGKVPLMVLCPYIYLLTSPAYPQQRLQPTEVASSHWVPIRALLSPALRTHEYADVSARLSKSELGIKRWFLQAMLSKMMFAAIQLVPANSTYCATIPDFIPIDAAPRGLFDNIQDALGGPETRSKDRKPPLLLWGLTLGVVSNFLEHIPPHNALELWTYPTFTSWDVRFIMWTMSYRFRKQKSLEMSTATSSVSPTNSSQDFPGIGSEALGSLEEEKPGEVGIAGLGVGRGWGQAGRTKMMARGAAVNSMLEGYYPYVRRAVATALVYSTTRTLFIRNHVHTPVTIEQVICSFCRQRCTRHHEVVQISGHPECQCVFGKTCLLQWLESGSASSNTCPSCRVVLYNANANEDGNDEEEMESDRDDINNDNEEDSTKPNRGRPRGALGKEPQRRRSHAPSPSPSRFSASSSSSGASISFPPRTQHVHSYNLRPRPSRQDSSSSRTSSIGSTVSTLSNIPIALGIDLLVQDLWAGTWDLVYESRKLTADNATRSRSITRAQLIMLIMDVWPFDDVVETAVLEHLVIRAKKMVRKHRSNGERDEGSELRVEREDVTMAVGYGL</sequence>
<dbReference type="SUPFAM" id="SSF55811">
    <property type="entry name" value="Nudix"/>
    <property type="match status" value="1"/>
</dbReference>
<dbReference type="InterPro" id="IPR013083">
    <property type="entry name" value="Znf_RING/FYVE/PHD"/>
</dbReference>
<gene>
    <name evidence="5" type="ORF">GMOD_00001049</name>
</gene>
<keyword evidence="6" id="KW-1185">Reference proteome</keyword>
<dbReference type="GO" id="GO:0008270">
    <property type="term" value="F:zinc ion binding"/>
    <property type="evidence" value="ECO:0007669"/>
    <property type="project" value="UniProtKB-KW"/>
</dbReference>
<feature type="compositionally biased region" description="Acidic residues" evidence="2">
    <location>
        <begin position="517"/>
        <end position="537"/>
    </location>
</feature>